<keyword evidence="4" id="KW-1185">Reference proteome</keyword>
<comment type="caution">
    <text evidence="3">The sequence shown here is derived from an EMBL/GenBank/DDBJ whole genome shotgun (WGS) entry which is preliminary data.</text>
</comment>
<feature type="chain" id="PRO_5032293639" evidence="1">
    <location>
        <begin position="25"/>
        <end position="94"/>
    </location>
</feature>
<dbReference type="Gene3D" id="1.10.110.10">
    <property type="entry name" value="Plant lipid-transfer and hydrophobic proteins"/>
    <property type="match status" value="1"/>
</dbReference>
<name>A0A833QQB4_9POAL</name>
<dbReference type="InterPro" id="IPR016140">
    <property type="entry name" value="Bifunc_inhib/LTP/seed_store"/>
</dbReference>
<dbReference type="Pfam" id="PF14368">
    <property type="entry name" value="LTP_2"/>
    <property type="match status" value="1"/>
</dbReference>
<organism evidence="3 4">
    <name type="scientific">Carex littledalei</name>
    <dbReference type="NCBI Taxonomy" id="544730"/>
    <lineage>
        <taxon>Eukaryota</taxon>
        <taxon>Viridiplantae</taxon>
        <taxon>Streptophyta</taxon>
        <taxon>Embryophyta</taxon>
        <taxon>Tracheophyta</taxon>
        <taxon>Spermatophyta</taxon>
        <taxon>Magnoliopsida</taxon>
        <taxon>Liliopsida</taxon>
        <taxon>Poales</taxon>
        <taxon>Cyperaceae</taxon>
        <taxon>Cyperoideae</taxon>
        <taxon>Cariceae</taxon>
        <taxon>Carex</taxon>
        <taxon>Carex subgen. Euthyceras</taxon>
    </lineage>
</organism>
<dbReference type="SUPFAM" id="SSF47699">
    <property type="entry name" value="Bifunctional inhibitor/lipid-transfer protein/seed storage 2S albumin"/>
    <property type="match status" value="1"/>
</dbReference>
<evidence type="ECO:0000256" key="1">
    <source>
        <dbReference type="SAM" id="SignalP"/>
    </source>
</evidence>
<accession>A0A833QQB4</accession>
<proteinExistence type="predicted"/>
<reference evidence="3" key="1">
    <citation type="submission" date="2020-01" db="EMBL/GenBank/DDBJ databases">
        <title>Genome sequence of Kobresia littledalei, the first chromosome-level genome in the family Cyperaceae.</title>
        <authorList>
            <person name="Qu G."/>
        </authorList>
    </citation>
    <scope>NUCLEOTIDE SEQUENCE</scope>
    <source>
        <strain evidence="3">C.B.Clarke</strain>
        <tissue evidence="3">Leaf</tissue>
    </source>
</reference>
<sequence>MDTKLQILAITLACIVILIPDAEARAAKDCKAHIADFLSCMPIIRNGDPSAPKPTNECCTALENADLPCLCSSYPELAMALPGKCKLTVPKECH</sequence>
<dbReference type="Proteomes" id="UP000623129">
    <property type="component" value="Unassembled WGS sequence"/>
</dbReference>
<protein>
    <submittedName>
        <fullName evidence="3">Putative lipid-transfer protein DIR1</fullName>
    </submittedName>
</protein>
<keyword evidence="1" id="KW-0732">Signal</keyword>
<dbReference type="EMBL" id="SWLB01000023">
    <property type="protein sequence ID" value="KAF3323723.1"/>
    <property type="molecule type" value="Genomic_DNA"/>
</dbReference>
<feature type="signal peptide" evidence="1">
    <location>
        <begin position="1"/>
        <end position="24"/>
    </location>
</feature>
<dbReference type="OrthoDB" id="643149at2759"/>
<dbReference type="InterPro" id="IPR036312">
    <property type="entry name" value="Bifun_inhib/LTP/seed_sf"/>
</dbReference>
<feature type="domain" description="Bifunctional inhibitor/plant lipid transfer protein/seed storage helical" evidence="2">
    <location>
        <begin position="22"/>
        <end position="93"/>
    </location>
</feature>
<evidence type="ECO:0000313" key="3">
    <source>
        <dbReference type="EMBL" id="KAF3323723.1"/>
    </source>
</evidence>
<evidence type="ECO:0000313" key="4">
    <source>
        <dbReference type="Proteomes" id="UP000623129"/>
    </source>
</evidence>
<dbReference type="AlphaFoldDB" id="A0A833QQB4"/>
<evidence type="ECO:0000259" key="2">
    <source>
        <dbReference type="Pfam" id="PF14368"/>
    </source>
</evidence>
<gene>
    <name evidence="3" type="ORF">FCM35_KLT12454</name>
</gene>